<name>A0AA88WH17_9ASTE</name>
<dbReference type="Proteomes" id="UP001188597">
    <property type="component" value="Unassembled WGS sequence"/>
</dbReference>
<gene>
    <name evidence="2" type="ORF">RJ639_040646</name>
</gene>
<organism evidence="2 3">
    <name type="scientific">Escallonia herrerae</name>
    <dbReference type="NCBI Taxonomy" id="1293975"/>
    <lineage>
        <taxon>Eukaryota</taxon>
        <taxon>Viridiplantae</taxon>
        <taxon>Streptophyta</taxon>
        <taxon>Embryophyta</taxon>
        <taxon>Tracheophyta</taxon>
        <taxon>Spermatophyta</taxon>
        <taxon>Magnoliopsida</taxon>
        <taxon>eudicotyledons</taxon>
        <taxon>Gunneridae</taxon>
        <taxon>Pentapetalae</taxon>
        <taxon>asterids</taxon>
        <taxon>campanulids</taxon>
        <taxon>Escalloniales</taxon>
        <taxon>Escalloniaceae</taxon>
        <taxon>Escallonia</taxon>
    </lineage>
</organism>
<evidence type="ECO:0000313" key="2">
    <source>
        <dbReference type="EMBL" id="KAK3026619.1"/>
    </source>
</evidence>
<evidence type="ECO:0000256" key="1">
    <source>
        <dbReference type="SAM" id="MobiDB-lite"/>
    </source>
</evidence>
<proteinExistence type="predicted"/>
<accession>A0AA88WH17</accession>
<dbReference type="SUPFAM" id="SSF50998">
    <property type="entry name" value="Quinoprotein alcohol dehydrogenase-like"/>
    <property type="match status" value="1"/>
</dbReference>
<dbReference type="InterPro" id="IPR011047">
    <property type="entry name" value="Quinoprotein_ADH-like_sf"/>
</dbReference>
<keyword evidence="3" id="KW-1185">Reference proteome</keyword>
<feature type="compositionally biased region" description="Basic and acidic residues" evidence="1">
    <location>
        <begin position="7"/>
        <end position="19"/>
    </location>
</feature>
<reference evidence="2" key="1">
    <citation type="submission" date="2022-12" db="EMBL/GenBank/DDBJ databases">
        <title>Draft genome assemblies for two species of Escallonia (Escalloniales).</title>
        <authorList>
            <person name="Chanderbali A."/>
            <person name="Dervinis C."/>
            <person name="Anghel I."/>
            <person name="Soltis D."/>
            <person name="Soltis P."/>
            <person name="Zapata F."/>
        </authorList>
    </citation>
    <scope>NUCLEOTIDE SEQUENCE</scope>
    <source>
        <strain evidence="2">UCBG64.0493</strain>
        <tissue evidence="2">Leaf</tissue>
    </source>
</reference>
<protein>
    <submittedName>
        <fullName evidence="2">Uncharacterized protein</fullName>
    </submittedName>
</protein>
<dbReference type="PANTHER" id="PTHR32303">
    <property type="entry name" value="QUINOPROTEIN ALCOHOL DEHYDROGENASE (CYTOCHROME C)"/>
    <property type="match status" value="1"/>
</dbReference>
<dbReference type="EMBL" id="JAVXUP010000493">
    <property type="protein sequence ID" value="KAK3026619.1"/>
    <property type="molecule type" value="Genomic_DNA"/>
</dbReference>
<comment type="caution">
    <text evidence="2">The sequence shown here is derived from an EMBL/GenBank/DDBJ whole genome shotgun (WGS) entry which is preliminary data.</text>
</comment>
<evidence type="ECO:0000313" key="3">
    <source>
        <dbReference type="Proteomes" id="UP001188597"/>
    </source>
</evidence>
<dbReference type="PANTHER" id="PTHR32303:SF18">
    <property type="entry name" value="POLYVINYLALCOHOL DEHYDROGENASE-LIKE"/>
    <property type="match status" value="1"/>
</dbReference>
<sequence>MALTENNHGEVEVLPRRTADQSSDCTKAARNSLPGGFLYAVDAWNGELIWKQNLGELTGLPATGTIVNKCVSRATPTVAGDPLLVGIYGPAVIIALGPRPLSIITASGTVYMGAFYVGVSSLVTLPAAICCTFRGSLVKLDLHPRCYSVRLSKATKQNQVVLISALGRISTLIQSWHLTLYLEISDGQDNLGAMMLLTLRTLIVHQDLTWMKT</sequence>
<feature type="region of interest" description="Disordered" evidence="1">
    <location>
        <begin position="1"/>
        <end position="25"/>
    </location>
</feature>
<dbReference type="AlphaFoldDB" id="A0AA88WH17"/>